<evidence type="ECO:0000256" key="2">
    <source>
        <dbReference type="ARBA" id="ARBA00023125"/>
    </source>
</evidence>
<evidence type="ECO:0000259" key="4">
    <source>
        <dbReference type="PROSITE" id="PS01124"/>
    </source>
</evidence>
<reference evidence="5 6" key="1">
    <citation type="submission" date="2019-10" db="EMBL/GenBank/DDBJ databases">
        <title>Description of Paenibacillus pedi sp. nov.</title>
        <authorList>
            <person name="Carlier A."/>
            <person name="Qi S."/>
        </authorList>
    </citation>
    <scope>NUCLEOTIDE SEQUENCE [LARGE SCALE GENOMIC DNA]</scope>
    <source>
        <strain evidence="5 6">LMG 31457</strain>
    </source>
</reference>
<evidence type="ECO:0000313" key="6">
    <source>
        <dbReference type="Proteomes" id="UP000618579"/>
    </source>
</evidence>
<dbReference type="InterPro" id="IPR020449">
    <property type="entry name" value="Tscrpt_reg_AraC-type_HTH"/>
</dbReference>
<evidence type="ECO:0000256" key="1">
    <source>
        <dbReference type="ARBA" id="ARBA00023015"/>
    </source>
</evidence>
<organism evidence="5 6">
    <name type="scientific">Paenibacillus planticolens</name>
    <dbReference type="NCBI Taxonomy" id="2654976"/>
    <lineage>
        <taxon>Bacteria</taxon>
        <taxon>Bacillati</taxon>
        <taxon>Bacillota</taxon>
        <taxon>Bacilli</taxon>
        <taxon>Bacillales</taxon>
        <taxon>Paenibacillaceae</taxon>
        <taxon>Paenibacillus</taxon>
    </lineage>
</organism>
<keyword evidence="2" id="KW-0238">DNA-binding</keyword>
<feature type="domain" description="HTH araC/xylS-type" evidence="4">
    <location>
        <begin position="166"/>
        <end position="264"/>
    </location>
</feature>
<dbReference type="PANTHER" id="PTHR43280:SF28">
    <property type="entry name" value="HTH-TYPE TRANSCRIPTIONAL ACTIVATOR RHAS"/>
    <property type="match status" value="1"/>
</dbReference>
<dbReference type="InterPro" id="IPR018062">
    <property type="entry name" value="HTH_AraC-typ_CS"/>
</dbReference>
<evidence type="ECO:0000256" key="3">
    <source>
        <dbReference type="ARBA" id="ARBA00023163"/>
    </source>
</evidence>
<dbReference type="Gene3D" id="1.10.10.60">
    <property type="entry name" value="Homeodomain-like"/>
    <property type="match status" value="2"/>
</dbReference>
<keyword evidence="6" id="KW-1185">Reference proteome</keyword>
<dbReference type="PROSITE" id="PS01124">
    <property type="entry name" value="HTH_ARAC_FAMILY_2"/>
    <property type="match status" value="1"/>
</dbReference>
<dbReference type="InterPro" id="IPR009057">
    <property type="entry name" value="Homeodomain-like_sf"/>
</dbReference>
<sequence length="265" mass="30007">MGTIFLDTPRFLSAVQVRSEHLAEFSFSSNPHTEIFLLQEGRGEFYNGDQMQSILEGDLLVIHPDMEYGMRPTTGTSFRGILISIAGVFISGLPQGRLLDQDTLPLLRMETEFDNFNRFFSDIYKEACTPAIGSSEIIASLLQTFLIMLFRFTDHRPRSTTISIPQIVKAYIEENYVRDLSLNDLASVVYVSPYHLAHLFKVEIGISPIQYLIKCRIDKAKRLLTGTSLSVQDIALQVGYPNSNYFNLLFKKTTGESPGKFRKQS</sequence>
<dbReference type="Pfam" id="PF02311">
    <property type="entry name" value="AraC_binding"/>
    <property type="match status" value="1"/>
</dbReference>
<dbReference type="SUPFAM" id="SSF46689">
    <property type="entry name" value="Homeodomain-like"/>
    <property type="match status" value="2"/>
</dbReference>
<dbReference type="SMART" id="SM00342">
    <property type="entry name" value="HTH_ARAC"/>
    <property type="match status" value="1"/>
</dbReference>
<gene>
    <name evidence="5" type="ORF">GC097_08495</name>
</gene>
<dbReference type="Proteomes" id="UP000618579">
    <property type="component" value="Unassembled WGS sequence"/>
</dbReference>
<accession>A0ABX1ZKM5</accession>
<dbReference type="RefSeq" id="WP_171682926.1">
    <property type="nucleotide sequence ID" value="NZ_WHNZ01000016.1"/>
</dbReference>
<name>A0ABX1ZKM5_9BACL</name>
<dbReference type="EMBL" id="WHNZ01000016">
    <property type="protein sequence ID" value="NOV00053.1"/>
    <property type="molecule type" value="Genomic_DNA"/>
</dbReference>
<dbReference type="InterPro" id="IPR037923">
    <property type="entry name" value="HTH-like"/>
</dbReference>
<evidence type="ECO:0000313" key="5">
    <source>
        <dbReference type="EMBL" id="NOV00053.1"/>
    </source>
</evidence>
<keyword evidence="3" id="KW-0804">Transcription</keyword>
<protein>
    <submittedName>
        <fullName evidence="5">Helix-turn-helix domain-containing protein</fullName>
    </submittedName>
</protein>
<dbReference type="SUPFAM" id="SSF51215">
    <property type="entry name" value="Regulatory protein AraC"/>
    <property type="match status" value="1"/>
</dbReference>
<dbReference type="InterPro" id="IPR018060">
    <property type="entry name" value="HTH_AraC"/>
</dbReference>
<dbReference type="PANTHER" id="PTHR43280">
    <property type="entry name" value="ARAC-FAMILY TRANSCRIPTIONAL REGULATOR"/>
    <property type="match status" value="1"/>
</dbReference>
<proteinExistence type="predicted"/>
<keyword evidence="1" id="KW-0805">Transcription regulation</keyword>
<dbReference type="InterPro" id="IPR003313">
    <property type="entry name" value="AraC-bd"/>
</dbReference>
<dbReference type="PRINTS" id="PR00032">
    <property type="entry name" value="HTHARAC"/>
</dbReference>
<dbReference type="Pfam" id="PF12833">
    <property type="entry name" value="HTH_18"/>
    <property type="match status" value="1"/>
</dbReference>
<dbReference type="PROSITE" id="PS00041">
    <property type="entry name" value="HTH_ARAC_FAMILY_1"/>
    <property type="match status" value="1"/>
</dbReference>
<comment type="caution">
    <text evidence="5">The sequence shown here is derived from an EMBL/GenBank/DDBJ whole genome shotgun (WGS) entry which is preliminary data.</text>
</comment>